<gene>
    <name evidence="7" type="ORF">K505DRAFT_156223</name>
</gene>
<evidence type="ECO:0008006" key="9">
    <source>
        <dbReference type="Google" id="ProtNLM"/>
    </source>
</evidence>
<evidence type="ECO:0000313" key="7">
    <source>
        <dbReference type="EMBL" id="KAF2785998.1"/>
    </source>
</evidence>
<evidence type="ECO:0000256" key="2">
    <source>
        <dbReference type="ARBA" id="ARBA00022692"/>
    </source>
</evidence>
<dbReference type="PANTHER" id="PTHR35042:SF1">
    <property type="entry name" value="DUF1772-DOMAIN-CONTAINING PROTEIN"/>
    <property type="match status" value="1"/>
</dbReference>
<keyword evidence="4 6" id="KW-0472">Membrane</keyword>
<reference evidence="7" key="1">
    <citation type="journal article" date="2020" name="Stud. Mycol.">
        <title>101 Dothideomycetes genomes: a test case for predicting lifestyles and emergence of pathogens.</title>
        <authorList>
            <person name="Haridas S."/>
            <person name="Albert R."/>
            <person name="Binder M."/>
            <person name="Bloem J."/>
            <person name="Labutti K."/>
            <person name="Salamov A."/>
            <person name="Andreopoulos B."/>
            <person name="Baker S."/>
            <person name="Barry K."/>
            <person name="Bills G."/>
            <person name="Bluhm B."/>
            <person name="Cannon C."/>
            <person name="Castanera R."/>
            <person name="Culley D."/>
            <person name="Daum C."/>
            <person name="Ezra D."/>
            <person name="Gonzalez J."/>
            <person name="Henrissat B."/>
            <person name="Kuo A."/>
            <person name="Liang C."/>
            <person name="Lipzen A."/>
            <person name="Lutzoni F."/>
            <person name="Magnuson J."/>
            <person name="Mondo S."/>
            <person name="Nolan M."/>
            <person name="Ohm R."/>
            <person name="Pangilinan J."/>
            <person name="Park H.-J."/>
            <person name="Ramirez L."/>
            <person name="Alfaro M."/>
            <person name="Sun H."/>
            <person name="Tritt A."/>
            <person name="Yoshinaga Y."/>
            <person name="Zwiers L.-H."/>
            <person name="Turgeon B."/>
            <person name="Goodwin S."/>
            <person name="Spatafora J."/>
            <person name="Crous P."/>
            <person name="Grigoriev I."/>
        </authorList>
    </citation>
    <scope>NUCLEOTIDE SEQUENCE</scope>
    <source>
        <strain evidence="7">CBS 109.77</strain>
    </source>
</reference>
<organism evidence="7 8">
    <name type="scientific">Melanomma pulvis-pyrius CBS 109.77</name>
    <dbReference type="NCBI Taxonomy" id="1314802"/>
    <lineage>
        <taxon>Eukaryota</taxon>
        <taxon>Fungi</taxon>
        <taxon>Dikarya</taxon>
        <taxon>Ascomycota</taxon>
        <taxon>Pezizomycotina</taxon>
        <taxon>Dothideomycetes</taxon>
        <taxon>Pleosporomycetidae</taxon>
        <taxon>Pleosporales</taxon>
        <taxon>Melanommataceae</taxon>
        <taxon>Melanomma</taxon>
    </lineage>
</organism>
<dbReference type="InterPro" id="IPR013901">
    <property type="entry name" value="Anthrone_oxy"/>
</dbReference>
<dbReference type="OrthoDB" id="3750842at2759"/>
<proteinExistence type="inferred from homology"/>
<evidence type="ECO:0000256" key="6">
    <source>
        <dbReference type="SAM" id="Phobius"/>
    </source>
</evidence>
<dbReference type="Proteomes" id="UP000799757">
    <property type="component" value="Unassembled WGS sequence"/>
</dbReference>
<comment type="subcellular location">
    <subcellularLocation>
        <location evidence="1">Membrane</location>
        <topology evidence="1">Multi-pass membrane protein</topology>
    </subcellularLocation>
</comment>
<evidence type="ECO:0000256" key="3">
    <source>
        <dbReference type="ARBA" id="ARBA00022989"/>
    </source>
</evidence>
<feature type="transmembrane region" description="Helical" evidence="6">
    <location>
        <begin position="54"/>
        <end position="78"/>
    </location>
</feature>
<feature type="transmembrane region" description="Helical" evidence="6">
    <location>
        <begin position="151"/>
        <end position="169"/>
    </location>
</feature>
<evidence type="ECO:0000256" key="1">
    <source>
        <dbReference type="ARBA" id="ARBA00004141"/>
    </source>
</evidence>
<dbReference type="AlphaFoldDB" id="A0A6A6WPY9"/>
<accession>A0A6A6WPY9</accession>
<keyword evidence="2 6" id="KW-0812">Transmembrane</keyword>
<evidence type="ECO:0000256" key="5">
    <source>
        <dbReference type="ARBA" id="ARBA00034313"/>
    </source>
</evidence>
<keyword evidence="3 6" id="KW-1133">Transmembrane helix</keyword>
<feature type="transmembrane region" description="Helical" evidence="6">
    <location>
        <begin position="98"/>
        <end position="119"/>
    </location>
</feature>
<keyword evidence="8" id="KW-1185">Reference proteome</keyword>
<comment type="similarity">
    <text evidence="5">Belongs to the anthrone oxygenase family.</text>
</comment>
<evidence type="ECO:0000256" key="4">
    <source>
        <dbReference type="ARBA" id="ARBA00023136"/>
    </source>
</evidence>
<sequence length="170" mass="17769">MAALPAAEKLTPALQTFSVLAATLAAGINLGTSIVTLPVLLTTPPSAIAVQWQILYDSGIAPVVSLAMSSAVGFATLAYRATPSMDAVGVASHTKRNLYIAAAAAAFGLAPYTQILMLATNKELMRRAKAGDKGQKGDTHELVKTWGRWNFWRGTMVLVGAGLGLWASVN</sequence>
<dbReference type="Pfam" id="PF08592">
    <property type="entry name" value="Anthrone_oxy"/>
    <property type="match status" value="1"/>
</dbReference>
<dbReference type="EMBL" id="MU002583">
    <property type="protein sequence ID" value="KAF2785998.1"/>
    <property type="molecule type" value="Genomic_DNA"/>
</dbReference>
<dbReference type="GO" id="GO:0016020">
    <property type="term" value="C:membrane"/>
    <property type="evidence" value="ECO:0007669"/>
    <property type="project" value="UniProtKB-SubCell"/>
</dbReference>
<dbReference type="PANTHER" id="PTHR35042">
    <property type="entry name" value="ANTHRONE OXYGENASE ENCC"/>
    <property type="match status" value="1"/>
</dbReference>
<evidence type="ECO:0000313" key="8">
    <source>
        <dbReference type="Proteomes" id="UP000799757"/>
    </source>
</evidence>
<protein>
    <recommendedName>
        <fullName evidence="9">DUF1772-domain-containing protein</fullName>
    </recommendedName>
</protein>
<feature type="transmembrane region" description="Helical" evidence="6">
    <location>
        <begin position="20"/>
        <end position="42"/>
    </location>
</feature>
<name>A0A6A6WPY9_9PLEO</name>